<organism evidence="5 6">
    <name type="scientific">Williamsia marianensis</name>
    <dbReference type="NCBI Taxonomy" id="85044"/>
    <lineage>
        <taxon>Bacteria</taxon>
        <taxon>Bacillati</taxon>
        <taxon>Actinomycetota</taxon>
        <taxon>Actinomycetes</taxon>
        <taxon>Mycobacteriales</taxon>
        <taxon>Nocardiaceae</taxon>
        <taxon>Williamsia</taxon>
    </lineage>
</organism>
<keyword evidence="2" id="KW-1133">Transmembrane helix</keyword>
<dbReference type="EMBL" id="PEBD01000010">
    <property type="protein sequence ID" value="PHV66083.1"/>
    <property type="molecule type" value="Genomic_DNA"/>
</dbReference>
<feature type="transmembrane region" description="Helical" evidence="2">
    <location>
        <begin position="12"/>
        <end position="35"/>
    </location>
</feature>
<dbReference type="Pfam" id="PF11887">
    <property type="entry name" value="Mce4_CUP1"/>
    <property type="match status" value="1"/>
</dbReference>
<keyword evidence="2" id="KW-0812">Transmembrane</keyword>
<evidence type="ECO:0000259" key="3">
    <source>
        <dbReference type="Pfam" id="PF02470"/>
    </source>
</evidence>
<feature type="domain" description="Mce/MlaD" evidence="3">
    <location>
        <begin position="41"/>
        <end position="116"/>
    </location>
</feature>
<protein>
    <submittedName>
        <fullName evidence="5">Virulence factor Mce</fullName>
    </submittedName>
</protein>
<evidence type="ECO:0000313" key="6">
    <source>
        <dbReference type="Proteomes" id="UP000225108"/>
    </source>
</evidence>
<keyword evidence="2" id="KW-0472">Membrane</keyword>
<proteinExistence type="predicted"/>
<sequence>MMTFLRTHRILLSNLALILVMVIGFGYLTLGVLRWRPFDDSYSLTVEFANSGGVQETSEVTLRGSRIGEVDTVRVTPASVEVKVTIDSKYKINTDSEVKALGLSAVGEQYVDFQPPTSDGPYFSNGDKISSVQTSSTVAFPKLLESTVGVVKQIDPVKLKTTIDELDIALDAGGKNQLRALFNSGGVIFADLYRVLPETVTLIQNTGTILETTADIQPDLGRLTGGMSGLIDALVASDNELRTFLGTGPARLTTLAGSLNQLQDPLTDVLKQFLDIAQQGALRAPAMVNLLPSIRDGATTAQAMFHDGAWWAFGSIYPRPYCEYPTMPQRPTQILESSVPVNMYCVTEDPTQQIRGAANAPRPPGDDTAGPPPNMDPNARTAPLG</sequence>
<dbReference type="InterPro" id="IPR052336">
    <property type="entry name" value="MlaD_Phospholipid_Transporter"/>
</dbReference>
<accession>A0A2G3PK33</accession>
<dbReference type="AlphaFoldDB" id="A0A2G3PK33"/>
<feature type="region of interest" description="Disordered" evidence="1">
    <location>
        <begin position="351"/>
        <end position="385"/>
    </location>
</feature>
<dbReference type="GO" id="GO:0005576">
    <property type="term" value="C:extracellular region"/>
    <property type="evidence" value="ECO:0007669"/>
    <property type="project" value="TreeGrafter"/>
</dbReference>
<dbReference type="InterPro" id="IPR005693">
    <property type="entry name" value="Mce"/>
</dbReference>
<evidence type="ECO:0000256" key="1">
    <source>
        <dbReference type="SAM" id="MobiDB-lite"/>
    </source>
</evidence>
<evidence type="ECO:0000259" key="4">
    <source>
        <dbReference type="Pfam" id="PF11887"/>
    </source>
</evidence>
<comment type="caution">
    <text evidence="5">The sequence shown here is derived from an EMBL/GenBank/DDBJ whole genome shotgun (WGS) entry which is preliminary data.</text>
</comment>
<feature type="domain" description="Mammalian cell entry C-terminal" evidence="4">
    <location>
        <begin position="124"/>
        <end position="303"/>
    </location>
</feature>
<dbReference type="PANTHER" id="PTHR33371:SF16">
    <property type="entry name" value="MCE-FAMILY PROTEIN MCE3F"/>
    <property type="match status" value="1"/>
</dbReference>
<gene>
    <name evidence="5" type="ORF">CSW57_20855</name>
</gene>
<dbReference type="Proteomes" id="UP000225108">
    <property type="component" value="Unassembled WGS sequence"/>
</dbReference>
<name>A0A2G3PK33_WILMA</name>
<dbReference type="InterPro" id="IPR003399">
    <property type="entry name" value="Mce/MlaD"/>
</dbReference>
<dbReference type="InterPro" id="IPR024516">
    <property type="entry name" value="Mce_C"/>
</dbReference>
<evidence type="ECO:0000313" key="5">
    <source>
        <dbReference type="EMBL" id="PHV66083.1"/>
    </source>
</evidence>
<dbReference type="PANTHER" id="PTHR33371">
    <property type="entry name" value="INTERMEMBRANE PHOSPHOLIPID TRANSPORT SYSTEM BINDING PROTEIN MLAD-RELATED"/>
    <property type="match status" value="1"/>
</dbReference>
<reference evidence="5 6" key="1">
    <citation type="submission" date="2017-10" db="EMBL/GenBank/DDBJ databases">
        <title>The draft genome sequence of Williamsia sp. BULT 1.1 isolated from the semi-arid grassland soils from South Africa.</title>
        <authorList>
            <person name="Kabwe M.H."/>
            <person name="Govender N."/>
            <person name="Mutseka Lunga P."/>
            <person name="Vikram S."/>
            <person name="Makhalanyane T.P."/>
        </authorList>
    </citation>
    <scope>NUCLEOTIDE SEQUENCE [LARGE SCALE GENOMIC DNA]</scope>
    <source>
        <strain evidence="5 6">BULT 1.1</strain>
    </source>
</reference>
<dbReference type="Pfam" id="PF02470">
    <property type="entry name" value="MlaD"/>
    <property type="match status" value="1"/>
</dbReference>
<evidence type="ECO:0000256" key="2">
    <source>
        <dbReference type="SAM" id="Phobius"/>
    </source>
</evidence>
<dbReference type="NCBIfam" id="TIGR00996">
    <property type="entry name" value="Mtu_fam_mce"/>
    <property type="match status" value="1"/>
</dbReference>